<evidence type="ECO:0000313" key="3">
    <source>
        <dbReference type="Proteomes" id="UP000652761"/>
    </source>
</evidence>
<comment type="caution">
    <text evidence="2">The sequence shown here is derived from an EMBL/GenBank/DDBJ whole genome shotgun (WGS) entry which is preliminary data.</text>
</comment>
<feature type="region of interest" description="Disordered" evidence="1">
    <location>
        <begin position="41"/>
        <end position="107"/>
    </location>
</feature>
<evidence type="ECO:0000256" key="1">
    <source>
        <dbReference type="SAM" id="MobiDB-lite"/>
    </source>
</evidence>
<name>A0A843VFM6_COLES</name>
<dbReference type="EMBL" id="NMUH01001763">
    <property type="protein sequence ID" value="MQL95178.1"/>
    <property type="molecule type" value="Genomic_DNA"/>
</dbReference>
<feature type="compositionally biased region" description="Basic and acidic residues" evidence="1">
    <location>
        <begin position="51"/>
        <end position="67"/>
    </location>
</feature>
<protein>
    <submittedName>
        <fullName evidence="2">Uncharacterized protein</fullName>
    </submittedName>
</protein>
<feature type="compositionally biased region" description="Polar residues" evidence="1">
    <location>
        <begin position="41"/>
        <end position="50"/>
    </location>
</feature>
<feature type="compositionally biased region" description="Polar residues" evidence="1">
    <location>
        <begin position="91"/>
        <end position="107"/>
    </location>
</feature>
<reference evidence="2" key="1">
    <citation type="submission" date="2017-07" db="EMBL/GenBank/DDBJ databases">
        <title>Taro Niue Genome Assembly and Annotation.</title>
        <authorList>
            <person name="Atibalentja N."/>
            <person name="Keating K."/>
            <person name="Fields C.J."/>
        </authorList>
    </citation>
    <scope>NUCLEOTIDE SEQUENCE</scope>
    <source>
        <strain evidence="2">Niue_2</strain>
        <tissue evidence="2">Leaf</tissue>
    </source>
</reference>
<organism evidence="2 3">
    <name type="scientific">Colocasia esculenta</name>
    <name type="common">Wild taro</name>
    <name type="synonym">Arum esculentum</name>
    <dbReference type="NCBI Taxonomy" id="4460"/>
    <lineage>
        <taxon>Eukaryota</taxon>
        <taxon>Viridiplantae</taxon>
        <taxon>Streptophyta</taxon>
        <taxon>Embryophyta</taxon>
        <taxon>Tracheophyta</taxon>
        <taxon>Spermatophyta</taxon>
        <taxon>Magnoliopsida</taxon>
        <taxon>Liliopsida</taxon>
        <taxon>Araceae</taxon>
        <taxon>Aroideae</taxon>
        <taxon>Colocasieae</taxon>
        <taxon>Colocasia</taxon>
    </lineage>
</organism>
<sequence length="107" mass="12046">MFEEKCWLRSTLPVYQVDSKGRSGRLHHQMRSTLRCCKVNSTSQSVSQNRSHLDEVNSGGHRVDSTKDFSLIKSSPMDIGRHYDQDGAKTQAGQVCQHNPRSVSTLV</sequence>
<evidence type="ECO:0000313" key="2">
    <source>
        <dbReference type="EMBL" id="MQL95178.1"/>
    </source>
</evidence>
<dbReference type="AlphaFoldDB" id="A0A843VFM6"/>
<keyword evidence="3" id="KW-1185">Reference proteome</keyword>
<proteinExistence type="predicted"/>
<dbReference type="Proteomes" id="UP000652761">
    <property type="component" value="Unassembled WGS sequence"/>
</dbReference>
<accession>A0A843VFM6</accession>
<gene>
    <name evidence="2" type="ORF">Taro_027840</name>
</gene>